<feature type="compositionally biased region" description="Low complexity" evidence="4">
    <location>
        <begin position="1"/>
        <end position="16"/>
    </location>
</feature>
<protein>
    <submittedName>
        <fullName evidence="5">Putative cilia-and flagella-associated protein 57</fullName>
    </submittedName>
</protein>
<dbReference type="Proteomes" id="UP000324800">
    <property type="component" value="Unassembled WGS sequence"/>
</dbReference>
<evidence type="ECO:0000256" key="1">
    <source>
        <dbReference type="ARBA" id="ARBA00022574"/>
    </source>
</evidence>
<dbReference type="OrthoDB" id="10251741at2759"/>
<dbReference type="SUPFAM" id="SSF50978">
    <property type="entry name" value="WD40 repeat-like"/>
    <property type="match status" value="1"/>
</dbReference>
<keyword evidence="5" id="KW-0969">Cilium</keyword>
<dbReference type="InterPro" id="IPR036322">
    <property type="entry name" value="WD40_repeat_dom_sf"/>
</dbReference>
<accession>A0A5J4TCA5</accession>
<evidence type="ECO:0000313" key="6">
    <source>
        <dbReference type="Proteomes" id="UP000324800"/>
    </source>
</evidence>
<feature type="non-terminal residue" evidence="5">
    <location>
        <position position="276"/>
    </location>
</feature>
<feature type="compositionally biased region" description="Low complexity" evidence="4">
    <location>
        <begin position="237"/>
        <end position="249"/>
    </location>
</feature>
<feature type="repeat" description="WD" evidence="3">
    <location>
        <begin position="183"/>
        <end position="224"/>
    </location>
</feature>
<keyword evidence="2" id="KW-0677">Repeat</keyword>
<evidence type="ECO:0000313" key="5">
    <source>
        <dbReference type="EMBL" id="KAA6356024.1"/>
    </source>
</evidence>
<dbReference type="PROSITE" id="PS50082">
    <property type="entry name" value="WD_REPEATS_2"/>
    <property type="match status" value="1"/>
</dbReference>
<dbReference type="SMART" id="SM00320">
    <property type="entry name" value="WD40"/>
    <property type="match status" value="3"/>
</dbReference>
<gene>
    <name evidence="5" type="ORF">EZS28_048449</name>
</gene>
<dbReference type="InterPro" id="IPR015943">
    <property type="entry name" value="WD40/YVTN_repeat-like_dom_sf"/>
</dbReference>
<comment type="caution">
    <text evidence="5">The sequence shown here is derived from an EMBL/GenBank/DDBJ whole genome shotgun (WGS) entry which is preliminary data.</text>
</comment>
<keyword evidence="1 3" id="KW-0853">WD repeat</keyword>
<dbReference type="Pfam" id="PF00400">
    <property type="entry name" value="WD40"/>
    <property type="match status" value="1"/>
</dbReference>
<feature type="non-terminal residue" evidence="5">
    <location>
        <position position="1"/>
    </location>
</feature>
<dbReference type="AlphaFoldDB" id="A0A5J4TCA5"/>
<dbReference type="PANTHER" id="PTHR32215:SF0">
    <property type="entry name" value="CILIA- AND FLAGELLA-ASSOCIATED PROTEIN 57"/>
    <property type="match status" value="1"/>
</dbReference>
<feature type="region of interest" description="Disordered" evidence="4">
    <location>
        <begin position="237"/>
        <end position="276"/>
    </location>
</feature>
<dbReference type="InterPro" id="IPR001680">
    <property type="entry name" value="WD40_rpt"/>
</dbReference>
<dbReference type="PROSITE" id="PS50294">
    <property type="entry name" value="WD_REPEATS_REGION"/>
    <property type="match status" value="1"/>
</dbReference>
<dbReference type="EMBL" id="SNRW01033657">
    <property type="protein sequence ID" value="KAA6356024.1"/>
    <property type="molecule type" value="Genomic_DNA"/>
</dbReference>
<dbReference type="InterPro" id="IPR019775">
    <property type="entry name" value="WD40_repeat_CS"/>
</dbReference>
<proteinExistence type="predicted"/>
<feature type="compositionally biased region" description="Polar residues" evidence="4">
    <location>
        <begin position="250"/>
        <end position="276"/>
    </location>
</feature>
<dbReference type="Gene3D" id="2.130.10.10">
    <property type="entry name" value="YVTN repeat-like/Quinoprotein amine dehydrogenase"/>
    <property type="match status" value="1"/>
</dbReference>
<name>A0A5J4TCA5_9EUKA</name>
<sequence length="276" mass="29040">TEAGSNQQTGSSQNNKSGGGGQQGAVQSSSGVIVGPTVMITDLIPQWHRGSILNASCSFRRSLAVTAASDRSIRGITFPSVQQERQLKIEFATTFPLDDITCIDVHPSGHYALVGQHQKLALYNILLEGFVQQPGREYSSLRGCREACFSHGGNLFVASVSQVIQVYETWTGANRGILSGGTANGHTSRVKQMAWSRDDTRLISTGADGIAVLWDMTAFTAIRSTPLGVNNEGIVSSSSNQASIPNSASGTQPPNSANPTLQGSSNQSVNQGGLSS</sequence>
<dbReference type="PANTHER" id="PTHR32215">
    <property type="entry name" value="CILIA- AND FLAGELLA-ASSOCIATED PROTEIN 57"/>
    <property type="match status" value="1"/>
</dbReference>
<organism evidence="5 6">
    <name type="scientific">Streblomastix strix</name>
    <dbReference type="NCBI Taxonomy" id="222440"/>
    <lineage>
        <taxon>Eukaryota</taxon>
        <taxon>Metamonada</taxon>
        <taxon>Preaxostyla</taxon>
        <taxon>Oxymonadida</taxon>
        <taxon>Streblomastigidae</taxon>
        <taxon>Streblomastix</taxon>
    </lineage>
</organism>
<reference evidence="5 6" key="1">
    <citation type="submission" date="2019-03" db="EMBL/GenBank/DDBJ databases">
        <title>Single cell metagenomics reveals metabolic interactions within the superorganism composed of flagellate Streblomastix strix and complex community of Bacteroidetes bacteria on its surface.</title>
        <authorList>
            <person name="Treitli S.C."/>
            <person name="Kolisko M."/>
            <person name="Husnik F."/>
            <person name="Keeling P."/>
            <person name="Hampl V."/>
        </authorList>
    </citation>
    <scope>NUCLEOTIDE SEQUENCE [LARGE SCALE GENOMIC DNA]</scope>
    <source>
        <strain evidence="5">ST1C</strain>
    </source>
</reference>
<evidence type="ECO:0000256" key="3">
    <source>
        <dbReference type="PROSITE-ProRule" id="PRU00221"/>
    </source>
</evidence>
<keyword evidence="5" id="KW-0966">Cell projection</keyword>
<evidence type="ECO:0000256" key="4">
    <source>
        <dbReference type="SAM" id="MobiDB-lite"/>
    </source>
</evidence>
<evidence type="ECO:0000256" key="2">
    <source>
        <dbReference type="ARBA" id="ARBA00022737"/>
    </source>
</evidence>
<feature type="region of interest" description="Disordered" evidence="4">
    <location>
        <begin position="1"/>
        <end position="27"/>
    </location>
</feature>
<dbReference type="PROSITE" id="PS00678">
    <property type="entry name" value="WD_REPEATS_1"/>
    <property type="match status" value="1"/>
</dbReference>
<dbReference type="InterPro" id="IPR052993">
    <property type="entry name" value="CFA-57"/>
</dbReference>
<keyword evidence="5" id="KW-0282">Flagellum</keyword>